<dbReference type="InterPro" id="IPR011330">
    <property type="entry name" value="Glyco_hydro/deAcase_b/a-brl"/>
</dbReference>
<dbReference type="GO" id="GO:0016787">
    <property type="term" value="F:hydrolase activity"/>
    <property type="evidence" value="ECO:0007669"/>
    <property type="project" value="UniProtKB-KW"/>
</dbReference>
<comment type="cofactor">
    <cofactor evidence="1">
        <name>Mg(2+)</name>
        <dbReference type="ChEBI" id="CHEBI:18420"/>
    </cofactor>
</comment>
<dbReference type="GO" id="GO:0046872">
    <property type="term" value="F:metal ion binding"/>
    <property type="evidence" value="ECO:0007669"/>
    <property type="project" value="UniProtKB-KW"/>
</dbReference>
<keyword evidence="2" id="KW-0479">Metal-binding</keyword>
<organism evidence="6 8">
    <name type="scientific">Eiseniibacteriota bacterium</name>
    <dbReference type="NCBI Taxonomy" id="2212470"/>
    <lineage>
        <taxon>Bacteria</taxon>
        <taxon>Candidatus Eiseniibacteriota</taxon>
    </lineage>
</organism>
<dbReference type="EMBL" id="VBOV01000014">
    <property type="protein sequence ID" value="TMQ61834.1"/>
    <property type="molecule type" value="Genomic_DNA"/>
</dbReference>
<dbReference type="GO" id="GO:0019213">
    <property type="term" value="F:deacetylase activity"/>
    <property type="evidence" value="ECO:0007669"/>
    <property type="project" value="TreeGrafter"/>
</dbReference>
<dbReference type="EMBL" id="VBOR01000113">
    <property type="protein sequence ID" value="TMQ47376.1"/>
    <property type="molecule type" value="Genomic_DNA"/>
</dbReference>
<evidence type="ECO:0000313" key="9">
    <source>
        <dbReference type="Proteomes" id="UP000320913"/>
    </source>
</evidence>
<keyword evidence="3" id="KW-0378">Hydrolase</keyword>
<evidence type="ECO:0000313" key="7">
    <source>
        <dbReference type="EMBL" id="TMQ61834.1"/>
    </source>
</evidence>
<dbReference type="Gene3D" id="3.20.20.370">
    <property type="entry name" value="Glycoside hydrolase/deacetylase"/>
    <property type="match status" value="1"/>
</dbReference>
<dbReference type="Proteomes" id="UP000316292">
    <property type="component" value="Unassembled WGS sequence"/>
</dbReference>
<reference evidence="8 9" key="1">
    <citation type="journal article" date="2019" name="Nat. Microbiol.">
        <title>Mediterranean grassland soil C-N compound turnover is dependent on rainfall and depth, and is mediated by genomically divergent microorganisms.</title>
        <authorList>
            <person name="Diamond S."/>
            <person name="Andeer P.F."/>
            <person name="Li Z."/>
            <person name="Crits-Christoph A."/>
            <person name="Burstein D."/>
            <person name="Anantharaman K."/>
            <person name="Lane K.R."/>
            <person name="Thomas B.C."/>
            <person name="Pan C."/>
            <person name="Northen T.R."/>
            <person name="Banfield J.F."/>
        </authorList>
    </citation>
    <scope>NUCLEOTIDE SEQUENCE [LARGE SCALE GENOMIC DNA]</scope>
    <source>
        <strain evidence="6">WS_1</strain>
        <strain evidence="7">WS_5</strain>
    </source>
</reference>
<evidence type="ECO:0000256" key="5">
    <source>
        <dbReference type="ARBA" id="ARBA00023277"/>
    </source>
</evidence>
<evidence type="ECO:0000256" key="4">
    <source>
        <dbReference type="ARBA" id="ARBA00022842"/>
    </source>
</evidence>
<protein>
    <submittedName>
        <fullName evidence="6">ChbG/HpnK family deacetylase</fullName>
    </submittedName>
</protein>
<evidence type="ECO:0000256" key="2">
    <source>
        <dbReference type="ARBA" id="ARBA00022723"/>
    </source>
</evidence>
<sequence length="297" mass="32429">MRVPLTGAAAGRRLIVNADDFGLTLPITDGVIDAFEGGILTSASLVATGAAFDRAARYAATRSDLDVGIHLMIVQGAPVLPRDQVASLVQEDGVFLPGYGEFMARYLSGGVRDEEVEAEWSAQIARLRSAGVRMTHLDSIQHLHLVPGLFRIALRIARANGIMAMRFPRVPTVLRRAEKGTVRRSLEFLPLRLMEQSNLPHLNASGIRTPDRFFGFHSTGHLDQKALRSVLFGIPQGTSELVCHPGRGEPPSSPIAGWDYEWQEELEALTSPETRRIIESQGIELTTFSEMAALPVA</sequence>
<dbReference type="GO" id="GO:0005975">
    <property type="term" value="P:carbohydrate metabolic process"/>
    <property type="evidence" value="ECO:0007669"/>
    <property type="project" value="InterPro"/>
</dbReference>
<name>A0A538S7R9_UNCEI</name>
<dbReference type="PANTHER" id="PTHR31609">
    <property type="entry name" value="YDJC DEACETYLASE FAMILY MEMBER"/>
    <property type="match status" value="1"/>
</dbReference>
<keyword evidence="5" id="KW-0119">Carbohydrate metabolism</keyword>
<evidence type="ECO:0000256" key="1">
    <source>
        <dbReference type="ARBA" id="ARBA00001946"/>
    </source>
</evidence>
<comment type="caution">
    <text evidence="6">The sequence shown here is derived from an EMBL/GenBank/DDBJ whole genome shotgun (WGS) entry which is preliminary data.</text>
</comment>
<evidence type="ECO:0000313" key="8">
    <source>
        <dbReference type="Proteomes" id="UP000316292"/>
    </source>
</evidence>
<dbReference type="SUPFAM" id="SSF88713">
    <property type="entry name" value="Glycoside hydrolase/deacetylase"/>
    <property type="match status" value="1"/>
</dbReference>
<keyword evidence="4" id="KW-0460">Magnesium</keyword>
<evidence type="ECO:0000313" key="6">
    <source>
        <dbReference type="EMBL" id="TMQ47376.1"/>
    </source>
</evidence>
<gene>
    <name evidence="6" type="ORF">E6K71_10110</name>
    <name evidence="7" type="ORF">E6K75_00715</name>
</gene>
<dbReference type="InterPro" id="IPR006879">
    <property type="entry name" value="YdjC-like"/>
</dbReference>
<dbReference type="Proteomes" id="UP000320913">
    <property type="component" value="Unassembled WGS sequence"/>
</dbReference>
<proteinExistence type="predicted"/>
<dbReference type="Pfam" id="PF04794">
    <property type="entry name" value="YdjC"/>
    <property type="match status" value="1"/>
</dbReference>
<accession>A0A538S7R9</accession>
<evidence type="ECO:0000256" key="3">
    <source>
        <dbReference type="ARBA" id="ARBA00022801"/>
    </source>
</evidence>
<dbReference type="PANTHER" id="PTHR31609:SF1">
    <property type="entry name" value="CARBOHYDRATE DEACETYLASE"/>
    <property type="match status" value="1"/>
</dbReference>
<dbReference type="AlphaFoldDB" id="A0A538S7R9"/>
<dbReference type="CDD" id="cd10808">
    <property type="entry name" value="YdjC"/>
    <property type="match status" value="1"/>
</dbReference>